<evidence type="ECO:0000259" key="4">
    <source>
        <dbReference type="PROSITE" id="PS50956"/>
    </source>
</evidence>
<dbReference type="PROSITE" id="PS00519">
    <property type="entry name" value="HTH_ASNC_1"/>
    <property type="match status" value="1"/>
</dbReference>
<evidence type="ECO:0000313" key="5">
    <source>
        <dbReference type="EMBL" id="MBD0415392.1"/>
    </source>
</evidence>
<organism evidence="5 6">
    <name type="scientific">Oryzicola mucosus</name>
    <dbReference type="NCBI Taxonomy" id="2767425"/>
    <lineage>
        <taxon>Bacteria</taxon>
        <taxon>Pseudomonadati</taxon>
        <taxon>Pseudomonadota</taxon>
        <taxon>Alphaproteobacteria</taxon>
        <taxon>Hyphomicrobiales</taxon>
        <taxon>Phyllobacteriaceae</taxon>
        <taxon>Oryzicola</taxon>
    </lineage>
</organism>
<proteinExistence type="predicted"/>
<keyword evidence="2" id="KW-0238">DNA-binding</keyword>
<dbReference type="InterPro" id="IPR019887">
    <property type="entry name" value="Tscrpt_reg_AsnC/Lrp_C"/>
</dbReference>
<reference evidence="5" key="1">
    <citation type="submission" date="2020-09" db="EMBL/GenBank/DDBJ databases">
        <title>Genome seq and assembly of Tianweitania sp.</title>
        <authorList>
            <person name="Chhetri G."/>
        </authorList>
    </citation>
    <scope>NUCLEOTIDE SEQUENCE</scope>
    <source>
        <strain evidence="5">Rool2</strain>
    </source>
</reference>
<dbReference type="InterPro" id="IPR000485">
    <property type="entry name" value="AsnC-type_HTH_dom"/>
</dbReference>
<dbReference type="PANTHER" id="PTHR30154">
    <property type="entry name" value="LEUCINE-RESPONSIVE REGULATORY PROTEIN"/>
    <property type="match status" value="1"/>
</dbReference>
<protein>
    <submittedName>
        <fullName evidence="5">Lrp/AsnC family transcriptional regulator</fullName>
    </submittedName>
</protein>
<dbReference type="PRINTS" id="PR00033">
    <property type="entry name" value="HTHASNC"/>
</dbReference>
<dbReference type="AlphaFoldDB" id="A0A8J6U872"/>
<keyword evidence="1" id="KW-0805">Transcription regulation</keyword>
<name>A0A8J6U872_9HYPH</name>
<dbReference type="PANTHER" id="PTHR30154:SF34">
    <property type="entry name" value="TRANSCRIPTIONAL REGULATOR AZLB"/>
    <property type="match status" value="1"/>
</dbReference>
<evidence type="ECO:0000256" key="3">
    <source>
        <dbReference type="ARBA" id="ARBA00023163"/>
    </source>
</evidence>
<dbReference type="GO" id="GO:0005829">
    <property type="term" value="C:cytosol"/>
    <property type="evidence" value="ECO:0007669"/>
    <property type="project" value="TreeGrafter"/>
</dbReference>
<dbReference type="GO" id="GO:0006355">
    <property type="term" value="P:regulation of DNA-templated transcription"/>
    <property type="evidence" value="ECO:0007669"/>
    <property type="project" value="UniProtKB-ARBA"/>
</dbReference>
<dbReference type="InterPro" id="IPR036390">
    <property type="entry name" value="WH_DNA-bd_sf"/>
</dbReference>
<dbReference type="Pfam" id="PF01037">
    <property type="entry name" value="AsnC_trans_reg"/>
    <property type="match status" value="1"/>
</dbReference>
<dbReference type="InterPro" id="IPR011991">
    <property type="entry name" value="ArsR-like_HTH"/>
</dbReference>
<dbReference type="RefSeq" id="WP_188164816.1">
    <property type="nucleotide sequence ID" value="NZ_JACVVX010000003.1"/>
</dbReference>
<dbReference type="SUPFAM" id="SSF54909">
    <property type="entry name" value="Dimeric alpha+beta barrel"/>
    <property type="match status" value="1"/>
</dbReference>
<evidence type="ECO:0000256" key="1">
    <source>
        <dbReference type="ARBA" id="ARBA00023015"/>
    </source>
</evidence>
<dbReference type="SUPFAM" id="SSF46785">
    <property type="entry name" value="Winged helix' DNA-binding domain"/>
    <property type="match status" value="1"/>
</dbReference>
<dbReference type="Gene3D" id="3.30.70.920">
    <property type="match status" value="1"/>
</dbReference>
<dbReference type="Pfam" id="PF13412">
    <property type="entry name" value="HTH_24"/>
    <property type="match status" value="1"/>
</dbReference>
<dbReference type="InterPro" id="IPR036388">
    <property type="entry name" value="WH-like_DNA-bd_sf"/>
</dbReference>
<dbReference type="PROSITE" id="PS50956">
    <property type="entry name" value="HTH_ASNC_2"/>
    <property type="match status" value="1"/>
</dbReference>
<evidence type="ECO:0000313" key="6">
    <source>
        <dbReference type="Proteomes" id="UP000643405"/>
    </source>
</evidence>
<dbReference type="SMART" id="SM00344">
    <property type="entry name" value="HTH_ASNC"/>
    <property type="match status" value="1"/>
</dbReference>
<dbReference type="GO" id="GO:0043565">
    <property type="term" value="F:sequence-specific DNA binding"/>
    <property type="evidence" value="ECO:0007669"/>
    <property type="project" value="InterPro"/>
</dbReference>
<keyword evidence="3" id="KW-0804">Transcription</keyword>
<keyword evidence="6" id="KW-1185">Reference proteome</keyword>
<dbReference type="InterPro" id="IPR019888">
    <property type="entry name" value="Tscrpt_reg_AsnC-like"/>
</dbReference>
<feature type="domain" description="HTH asnC-type" evidence="4">
    <location>
        <begin position="6"/>
        <end position="67"/>
    </location>
</feature>
<dbReference type="GO" id="GO:0043200">
    <property type="term" value="P:response to amino acid"/>
    <property type="evidence" value="ECO:0007669"/>
    <property type="project" value="TreeGrafter"/>
</dbReference>
<dbReference type="EMBL" id="JACVVX010000003">
    <property type="protein sequence ID" value="MBD0415392.1"/>
    <property type="molecule type" value="Genomic_DNA"/>
</dbReference>
<dbReference type="InterPro" id="IPR011008">
    <property type="entry name" value="Dimeric_a/b-barrel"/>
</dbReference>
<comment type="caution">
    <text evidence="5">The sequence shown here is derived from an EMBL/GenBank/DDBJ whole genome shotgun (WGS) entry which is preliminary data.</text>
</comment>
<dbReference type="CDD" id="cd00090">
    <property type="entry name" value="HTH_ARSR"/>
    <property type="match status" value="1"/>
</dbReference>
<dbReference type="Proteomes" id="UP000643405">
    <property type="component" value="Unassembled WGS sequence"/>
</dbReference>
<sequence>MPRKPLDEIDRKILRELVANARITSSQLAERVGLSSSPCWQRVRRLEEDGYIDGYVAILNQEALGLGETVIVEVTLERHDDEALQRFGAAMLALPEVIEAYLTTGEYDYIIKVAVSGTSAYEEFLSKKLYKIPGVRHSRSCFTLRCIKNKASFMPLSLG</sequence>
<dbReference type="InterPro" id="IPR019885">
    <property type="entry name" value="Tscrpt_reg_HTH_AsnC-type_CS"/>
</dbReference>
<gene>
    <name evidence="5" type="ORF">ICI42_12055</name>
</gene>
<dbReference type="Gene3D" id="1.10.10.10">
    <property type="entry name" value="Winged helix-like DNA-binding domain superfamily/Winged helix DNA-binding domain"/>
    <property type="match status" value="1"/>
</dbReference>
<evidence type="ECO:0000256" key="2">
    <source>
        <dbReference type="ARBA" id="ARBA00023125"/>
    </source>
</evidence>
<accession>A0A8J6U872</accession>